<dbReference type="AlphaFoldDB" id="A0AA39JSC0"/>
<dbReference type="Proteomes" id="UP001175211">
    <property type="component" value="Unassembled WGS sequence"/>
</dbReference>
<organism evidence="1 2">
    <name type="scientific">Armillaria tabescens</name>
    <name type="common">Ringless honey mushroom</name>
    <name type="synonym">Agaricus tabescens</name>
    <dbReference type="NCBI Taxonomy" id="1929756"/>
    <lineage>
        <taxon>Eukaryota</taxon>
        <taxon>Fungi</taxon>
        <taxon>Dikarya</taxon>
        <taxon>Basidiomycota</taxon>
        <taxon>Agaricomycotina</taxon>
        <taxon>Agaricomycetes</taxon>
        <taxon>Agaricomycetidae</taxon>
        <taxon>Agaricales</taxon>
        <taxon>Marasmiineae</taxon>
        <taxon>Physalacriaceae</taxon>
        <taxon>Desarmillaria</taxon>
    </lineage>
</organism>
<accession>A0AA39JSC0</accession>
<dbReference type="GeneID" id="85357704"/>
<proteinExistence type="predicted"/>
<evidence type="ECO:0000313" key="1">
    <source>
        <dbReference type="EMBL" id="KAK0447908.1"/>
    </source>
</evidence>
<comment type="caution">
    <text evidence="1">The sequence shown here is derived from an EMBL/GenBank/DDBJ whole genome shotgun (WGS) entry which is preliminary data.</text>
</comment>
<gene>
    <name evidence="1" type="ORF">EV420DRAFT_1568187</name>
</gene>
<reference evidence="1" key="1">
    <citation type="submission" date="2023-06" db="EMBL/GenBank/DDBJ databases">
        <authorList>
            <consortium name="Lawrence Berkeley National Laboratory"/>
            <person name="Ahrendt S."/>
            <person name="Sahu N."/>
            <person name="Indic B."/>
            <person name="Wong-Bajracharya J."/>
            <person name="Merenyi Z."/>
            <person name="Ke H.-M."/>
            <person name="Monk M."/>
            <person name="Kocsube S."/>
            <person name="Drula E."/>
            <person name="Lipzen A."/>
            <person name="Balint B."/>
            <person name="Henrissat B."/>
            <person name="Andreopoulos B."/>
            <person name="Martin F.M."/>
            <person name="Harder C.B."/>
            <person name="Rigling D."/>
            <person name="Ford K.L."/>
            <person name="Foster G.D."/>
            <person name="Pangilinan J."/>
            <person name="Papanicolaou A."/>
            <person name="Barry K."/>
            <person name="LaButti K."/>
            <person name="Viragh M."/>
            <person name="Koriabine M."/>
            <person name="Yan M."/>
            <person name="Riley R."/>
            <person name="Champramary S."/>
            <person name="Plett K.L."/>
            <person name="Tsai I.J."/>
            <person name="Slot J."/>
            <person name="Sipos G."/>
            <person name="Plett J."/>
            <person name="Nagy L.G."/>
            <person name="Grigoriev I.V."/>
        </authorList>
    </citation>
    <scope>NUCLEOTIDE SEQUENCE</scope>
    <source>
        <strain evidence="1">CCBAS 213</strain>
    </source>
</reference>
<dbReference type="RefSeq" id="XP_060326323.1">
    <property type="nucleotide sequence ID" value="XM_060474156.1"/>
</dbReference>
<dbReference type="EMBL" id="JAUEPS010000043">
    <property type="protein sequence ID" value="KAK0447908.1"/>
    <property type="molecule type" value="Genomic_DNA"/>
</dbReference>
<name>A0AA39JSC0_ARMTA</name>
<protein>
    <submittedName>
        <fullName evidence="1">Uncharacterized protein</fullName>
    </submittedName>
</protein>
<evidence type="ECO:0000313" key="2">
    <source>
        <dbReference type="Proteomes" id="UP001175211"/>
    </source>
</evidence>
<keyword evidence="2" id="KW-1185">Reference proteome</keyword>
<sequence>MLYATDEDTSSVLSLVGLPETGSTTSSVTYANWAHLPKWINSVLGDDWHSVAKLGYINVTEATTHAFWCLEREGAEIGTSPVISINVHVASQTDANGVLDMAASKQAARCWLASIIASTSNDVKSLWIRGDHDEFGDYSVQYAEGILHGRVVVVAGPTVVDIRGISRTAELFDGCARRLLEYTVGRNSPPLTMPVIKRGPFLSMVGGNHDLPSKILVRSVDARLSLYFELERPIAAANATTERSTLVFDQYVIEEVTEESVTVKLVFMVQKLGSYIVQVHFADSETMISRTQVVEIEVS</sequence>